<keyword evidence="1" id="KW-0812">Transmembrane</keyword>
<evidence type="ECO:0000313" key="3">
    <source>
        <dbReference type="Proteomes" id="UP000054693"/>
    </source>
</evidence>
<dbReference type="STRING" id="40335.Ltuc_1413"/>
<dbReference type="PATRIC" id="fig|40335.7.peg.1503"/>
<dbReference type="Proteomes" id="UP000054693">
    <property type="component" value="Unassembled WGS sequence"/>
</dbReference>
<feature type="transmembrane region" description="Helical" evidence="1">
    <location>
        <begin position="9"/>
        <end position="33"/>
    </location>
</feature>
<accession>A0A0W0ZWV6</accession>
<evidence type="ECO:0000256" key="1">
    <source>
        <dbReference type="SAM" id="Phobius"/>
    </source>
</evidence>
<name>A0A0W0ZWV6_9GAMM</name>
<feature type="transmembrane region" description="Helical" evidence="1">
    <location>
        <begin position="53"/>
        <end position="79"/>
    </location>
</feature>
<keyword evidence="1" id="KW-0472">Membrane</keyword>
<protein>
    <submittedName>
        <fullName evidence="2">Uncharacterized protein</fullName>
    </submittedName>
</protein>
<dbReference type="AlphaFoldDB" id="A0A0W0ZWV6"/>
<comment type="caution">
    <text evidence="2">The sequence shown here is derived from an EMBL/GenBank/DDBJ whole genome shotgun (WGS) entry which is preliminary data.</text>
</comment>
<evidence type="ECO:0000313" key="2">
    <source>
        <dbReference type="EMBL" id="KTD73566.1"/>
    </source>
</evidence>
<organism evidence="2 3">
    <name type="scientific">Legionella tucsonensis</name>
    <dbReference type="NCBI Taxonomy" id="40335"/>
    <lineage>
        <taxon>Bacteria</taxon>
        <taxon>Pseudomonadati</taxon>
        <taxon>Pseudomonadota</taxon>
        <taxon>Gammaproteobacteria</taxon>
        <taxon>Legionellales</taxon>
        <taxon>Legionellaceae</taxon>
        <taxon>Legionella</taxon>
    </lineage>
</organism>
<reference evidence="2 3" key="1">
    <citation type="submission" date="2015-11" db="EMBL/GenBank/DDBJ databases">
        <title>Genomic analysis of 38 Legionella species identifies large and diverse effector repertoires.</title>
        <authorList>
            <person name="Burstein D."/>
            <person name="Amaro F."/>
            <person name="Zusman T."/>
            <person name="Lifshitz Z."/>
            <person name="Cohen O."/>
            <person name="Gilbert J.A."/>
            <person name="Pupko T."/>
            <person name="Shuman H.A."/>
            <person name="Segal G."/>
        </authorList>
    </citation>
    <scope>NUCLEOTIDE SEQUENCE [LARGE SCALE GENOMIC DNA]</scope>
    <source>
        <strain evidence="2 3">ATCC 49180</strain>
    </source>
</reference>
<dbReference type="OrthoDB" id="5643799at2"/>
<keyword evidence="3" id="KW-1185">Reference proteome</keyword>
<proteinExistence type="predicted"/>
<sequence length="97" mass="10689">MKFGKIDPIALGVSLGALSGISTFFMGLMVLLFNKGKPFNGIMGTIYFNYDLSFSQCLLGGIGVFISTFISSYLIAWTYNFLNKRLNSKVLVDRGNL</sequence>
<keyword evidence="1" id="KW-1133">Transmembrane helix</keyword>
<dbReference type="EMBL" id="LNZA01000001">
    <property type="protein sequence ID" value="KTD73566.1"/>
    <property type="molecule type" value="Genomic_DNA"/>
</dbReference>
<dbReference type="RefSeq" id="WP_058521636.1">
    <property type="nucleotide sequence ID" value="NZ_CAAAIP010000001.1"/>
</dbReference>
<gene>
    <name evidence="2" type="ORF">Ltuc_1413</name>
</gene>